<sequence>MKATYRPINGGEHEGVIYLLRFRDPAVKQTDYLVNELGVFEHLPVERPIRQRCGLPAFHGNEIAAAARDLDAVILLDANFDTSGLPDPKRLFPLTEDPFYLALLEQKKRFGAPWNWVVDYEF</sequence>
<keyword evidence="3" id="KW-1185">Reference proteome</keyword>
<name>A0A060UWI2_9PROT</name>
<dbReference type="EMBL" id="LT841305">
    <property type="protein sequence ID" value="SMH67364.1"/>
    <property type="molecule type" value="Genomic_DNA"/>
</dbReference>
<reference evidence="1" key="2">
    <citation type="submission" date="2014-07" db="EMBL/GenBank/DDBJ databases">
        <title>Initial genome analysis of the psychrotolerant acidophile Acidithiobacillus ferrivorans CF27: insights into iron and sulfur oxidation pathways and into biofilm formation.</title>
        <authorList>
            <person name="Talla E."/>
            <person name="Hedrich S."/>
            <person name="Mangenot S."/>
            <person name="Ji B."/>
            <person name="Johnson D.B."/>
            <person name="Barbe V."/>
            <person name="Bonnefoy V."/>
        </authorList>
    </citation>
    <scope>NUCLEOTIDE SEQUENCE [LARGE SCALE GENOMIC DNA]</scope>
    <source>
        <strain evidence="1">CF27</strain>
    </source>
</reference>
<accession>A0A060UWI2</accession>
<dbReference type="Proteomes" id="UP000193925">
    <property type="component" value="Chromosome AFERRI"/>
</dbReference>
<evidence type="ECO:0000313" key="3">
    <source>
        <dbReference type="Proteomes" id="UP000193925"/>
    </source>
</evidence>
<gene>
    <name evidence="1" type="ORF">AFERRI_430001</name>
    <name evidence="2" type="ORF">AFERRI_50565</name>
</gene>
<dbReference type="AlphaFoldDB" id="A0A060UWI2"/>
<dbReference type="EMBL" id="CCCS020000038">
    <property type="protein sequence ID" value="CDQ10899.1"/>
    <property type="molecule type" value="Genomic_DNA"/>
</dbReference>
<evidence type="ECO:0000313" key="1">
    <source>
        <dbReference type="EMBL" id="CDQ10899.1"/>
    </source>
</evidence>
<proteinExistence type="predicted"/>
<reference evidence="2 3" key="3">
    <citation type="submission" date="2017-03" db="EMBL/GenBank/DDBJ databases">
        <authorList>
            <person name="Regsiter A."/>
            <person name="William W."/>
        </authorList>
    </citation>
    <scope>NUCLEOTIDE SEQUENCE [LARGE SCALE GENOMIC DNA]</scope>
    <source>
        <strain evidence="2">PRJEB5721</strain>
    </source>
</reference>
<protein>
    <submittedName>
        <fullName evidence="1">FRG domain protein</fullName>
    </submittedName>
</protein>
<organism evidence="1">
    <name type="scientific">Acidithiobacillus ferrivorans</name>
    <dbReference type="NCBI Taxonomy" id="160808"/>
    <lineage>
        <taxon>Bacteria</taxon>
        <taxon>Pseudomonadati</taxon>
        <taxon>Pseudomonadota</taxon>
        <taxon>Acidithiobacillia</taxon>
        <taxon>Acidithiobacillales</taxon>
        <taxon>Acidithiobacillaceae</taxon>
        <taxon>Acidithiobacillus</taxon>
    </lineage>
</organism>
<reference evidence="1" key="1">
    <citation type="submission" date="2014-03" db="EMBL/GenBank/DDBJ databases">
        <authorList>
            <person name="Genoscope - CEA"/>
        </authorList>
    </citation>
    <scope>NUCLEOTIDE SEQUENCE [LARGE SCALE GENOMIC DNA]</scope>
    <source>
        <strain evidence="1">CF27</strain>
    </source>
</reference>
<evidence type="ECO:0000313" key="2">
    <source>
        <dbReference type="EMBL" id="SMH67364.1"/>
    </source>
</evidence>